<reference evidence="3 4" key="1">
    <citation type="journal article" date="2021" name="Front. Microbiol.">
        <title>Aerobic Denitrification and Heterotrophic Sulfur Oxidation in the Genus Halomonas Revealed by Six Novel Species Characterizations and Genome-Based Analysis.</title>
        <authorList>
            <person name="Wang L."/>
            <person name="Shao Z."/>
        </authorList>
    </citation>
    <scope>NUCLEOTIDE SEQUENCE [LARGE SCALE GENOMIC DNA]</scope>
    <source>
        <strain evidence="3 4">MCCC 1A11081</strain>
    </source>
</reference>
<sequence>MNHYRKLVGIILMALPLTVGWVGRGWYEDARRLTAERATRQAIDAAMARESDIAERVEARLAELTANERVIDRGIIREIERPIYRRVCLEPDAVRLLNDAAAGRAPDPAEPAAALSGRAAGAD</sequence>
<evidence type="ECO:0000256" key="2">
    <source>
        <dbReference type="SAM" id="Phobius"/>
    </source>
</evidence>
<gene>
    <name evidence="3" type="ORF">HOP53_06725</name>
</gene>
<keyword evidence="4" id="KW-1185">Reference proteome</keyword>
<evidence type="ECO:0000313" key="3">
    <source>
        <dbReference type="EMBL" id="MCE8002529.1"/>
    </source>
</evidence>
<evidence type="ECO:0000313" key="4">
    <source>
        <dbReference type="Proteomes" id="UP001320168"/>
    </source>
</evidence>
<feature type="transmembrane region" description="Helical" evidence="2">
    <location>
        <begin position="7"/>
        <end position="27"/>
    </location>
</feature>
<protein>
    <submittedName>
        <fullName evidence="3">Uncharacterized protein</fullName>
    </submittedName>
</protein>
<feature type="compositionally biased region" description="Low complexity" evidence="1">
    <location>
        <begin position="110"/>
        <end position="123"/>
    </location>
</feature>
<comment type="caution">
    <text evidence="3">The sequence shown here is derived from an EMBL/GenBank/DDBJ whole genome shotgun (WGS) entry which is preliminary data.</text>
</comment>
<feature type="region of interest" description="Disordered" evidence="1">
    <location>
        <begin position="103"/>
        <end position="123"/>
    </location>
</feature>
<keyword evidence="2" id="KW-1133">Transmembrane helix</keyword>
<dbReference type="EMBL" id="JABFTX010000001">
    <property type="protein sequence ID" value="MCE8002529.1"/>
    <property type="molecule type" value="Genomic_DNA"/>
</dbReference>
<dbReference type="RefSeq" id="WP_234269291.1">
    <property type="nucleotide sequence ID" value="NZ_JABFTX010000001.1"/>
</dbReference>
<dbReference type="Proteomes" id="UP001320168">
    <property type="component" value="Unassembled WGS sequence"/>
</dbReference>
<proteinExistence type="predicted"/>
<name>A0ABS9A3Z7_9GAMM</name>
<keyword evidence="2" id="KW-0472">Membrane</keyword>
<evidence type="ECO:0000256" key="1">
    <source>
        <dbReference type="SAM" id="MobiDB-lite"/>
    </source>
</evidence>
<keyword evidence="2" id="KW-0812">Transmembrane</keyword>
<organism evidence="3 4">
    <name type="scientific">Billgrantia ethanolica</name>
    <dbReference type="NCBI Taxonomy" id="2733486"/>
    <lineage>
        <taxon>Bacteria</taxon>
        <taxon>Pseudomonadati</taxon>
        <taxon>Pseudomonadota</taxon>
        <taxon>Gammaproteobacteria</taxon>
        <taxon>Oceanospirillales</taxon>
        <taxon>Halomonadaceae</taxon>
        <taxon>Billgrantia</taxon>
    </lineage>
</organism>
<accession>A0ABS9A3Z7</accession>